<dbReference type="Pfam" id="PF03447">
    <property type="entry name" value="NAD_binding_3"/>
    <property type="match status" value="1"/>
</dbReference>
<dbReference type="Gene3D" id="3.40.50.720">
    <property type="entry name" value="NAD(P)-binding Rossmann-like Domain"/>
    <property type="match status" value="1"/>
</dbReference>
<accession>A0A401IQP6</accession>
<evidence type="ECO:0000256" key="10">
    <source>
        <dbReference type="ARBA" id="ARBA00023167"/>
    </source>
</evidence>
<comment type="catalytic activity">
    <reaction evidence="11">
        <text>L-homoserine + NADP(+) = L-aspartate 4-semialdehyde + NADPH + H(+)</text>
        <dbReference type="Rhea" id="RHEA:15761"/>
        <dbReference type="ChEBI" id="CHEBI:15378"/>
        <dbReference type="ChEBI" id="CHEBI:57476"/>
        <dbReference type="ChEBI" id="CHEBI:57783"/>
        <dbReference type="ChEBI" id="CHEBI:58349"/>
        <dbReference type="ChEBI" id="CHEBI:537519"/>
        <dbReference type="EC" id="1.1.1.3"/>
    </reaction>
    <physiologicalReaction direction="right-to-left" evidence="11">
        <dbReference type="Rhea" id="RHEA:15763"/>
    </physiologicalReaction>
</comment>
<name>A0A401IQP6_9LACO</name>
<feature type="domain" description="Homoserine dehydrogenase catalytic" evidence="14">
    <location>
        <begin position="124"/>
        <end position="303"/>
    </location>
</feature>
<evidence type="ECO:0000256" key="2">
    <source>
        <dbReference type="ARBA" id="ARBA00005062"/>
    </source>
</evidence>
<dbReference type="GO" id="GO:0009086">
    <property type="term" value="P:methionine biosynthetic process"/>
    <property type="evidence" value="ECO:0007669"/>
    <property type="project" value="UniProtKB-KW"/>
</dbReference>
<evidence type="ECO:0000313" key="17">
    <source>
        <dbReference type="Proteomes" id="UP000286848"/>
    </source>
</evidence>
<evidence type="ECO:0000256" key="3">
    <source>
        <dbReference type="ARBA" id="ARBA00006753"/>
    </source>
</evidence>
<dbReference type="GO" id="GO:0050661">
    <property type="term" value="F:NADP binding"/>
    <property type="evidence" value="ECO:0007669"/>
    <property type="project" value="InterPro"/>
</dbReference>
<evidence type="ECO:0000256" key="13">
    <source>
        <dbReference type="RuleBase" id="RU004171"/>
    </source>
</evidence>
<dbReference type="GO" id="GO:0004412">
    <property type="term" value="F:homoserine dehydrogenase activity"/>
    <property type="evidence" value="ECO:0007669"/>
    <property type="project" value="UniProtKB-EC"/>
</dbReference>
<dbReference type="GO" id="GO:0009088">
    <property type="term" value="P:threonine biosynthetic process"/>
    <property type="evidence" value="ECO:0007669"/>
    <property type="project" value="UniProtKB-UniPathway"/>
</dbReference>
<evidence type="ECO:0000256" key="8">
    <source>
        <dbReference type="ARBA" id="ARBA00023002"/>
    </source>
</evidence>
<dbReference type="PROSITE" id="PS01042">
    <property type="entry name" value="HOMOSER_DHGENASE"/>
    <property type="match status" value="1"/>
</dbReference>
<evidence type="ECO:0000259" key="14">
    <source>
        <dbReference type="Pfam" id="PF00742"/>
    </source>
</evidence>
<dbReference type="NCBIfam" id="NF004976">
    <property type="entry name" value="PRK06349.1"/>
    <property type="match status" value="1"/>
</dbReference>
<dbReference type="InterPro" id="IPR001342">
    <property type="entry name" value="HDH_cat"/>
</dbReference>
<comment type="caution">
    <text evidence="16">The sequence shown here is derived from an EMBL/GenBank/DDBJ whole genome shotgun (WGS) entry which is preliminary data.</text>
</comment>
<evidence type="ECO:0000259" key="15">
    <source>
        <dbReference type="Pfam" id="PF03447"/>
    </source>
</evidence>
<evidence type="ECO:0000256" key="11">
    <source>
        <dbReference type="ARBA" id="ARBA00048841"/>
    </source>
</evidence>
<evidence type="ECO:0000256" key="9">
    <source>
        <dbReference type="ARBA" id="ARBA00023053"/>
    </source>
</evidence>
<gene>
    <name evidence="16" type="primary">thrA</name>
    <name evidence="16" type="ORF">LFYK43_03110</name>
</gene>
<dbReference type="UniPathway" id="UPA00051">
    <property type="reaction ID" value="UER00465"/>
</dbReference>
<dbReference type="SUPFAM" id="SSF55347">
    <property type="entry name" value="Glyceraldehyde-3-phosphate dehydrogenase-like, C-terminal domain"/>
    <property type="match status" value="1"/>
</dbReference>
<proteinExistence type="inferred from homology"/>
<evidence type="ECO:0000256" key="5">
    <source>
        <dbReference type="ARBA" id="ARBA00013376"/>
    </source>
</evidence>
<keyword evidence="7 12" id="KW-0791">Threonine biosynthesis</keyword>
<evidence type="ECO:0000256" key="6">
    <source>
        <dbReference type="ARBA" id="ARBA00022605"/>
    </source>
</evidence>
<dbReference type="FunFam" id="3.30.360.10:FF:000005">
    <property type="entry name" value="Homoserine dehydrogenase"/>
    <property type="match status" value="1"/>
</dbReference>
<comment type="pathway">
    <text evidence="2 12">Amino-acid biosynthesis; L-methionine biosynthesis via de novo pathway; L-homoserine from L-aspartate: step 3/3.</text>
</comment>
<dbReference type="PANTHER" id="PTHR43331">
    <property type="entry name" value="HOMOSERINE DEHYDROGENASE"/>
    <property type="match status" value="1"/>
</dbReference>
<dbReference type="SUPFAM" id="SSF51735">
    <property type="entry name" value="NAD(P)-binding Rossmann-fold domains"/>
    <property type="match status" value="1"/>
</dbReference>
<dbReference type="EMBL" id="BFFP01000003">
    <property type="protein sequence ID" value="GBG93852.1"/>
    <property type="molecule type" value="Genomic_DNA"/>
</dbReference>
<keyword evidence="17" id="KW-1185">Reference proteome</keyword>
<keyword evidence="9" id="KW-0915">Sodium</keyword>
<dbReference type="PANTHER" id="PTHR43331:SF1">
    <property type="entry name" value="HOMOSERINE DEHYDROGENASE"/>
    <property type="match status" value="1"/>
</dbReference>
<evidence type="ECO:0000313" key="16">
    <source>
        <dbReference type="EMBL" id="GBG93852.1"/>
    </source>
</evidence>
<dbReference type="Proteomes" id="UP000286848">
    <property type="component" value="Unassembled WGS sequence"/>
</dbReference>
<dbReference type="EC" id="1.1.1.3" evidence="4 12"/>
<dbReference type="Gene3D" id="3.30.360.10">
    <property type="entry name" value="Dihydrodipicolinate Reductase, domain 2"/>
    <property type="match status" value="1"/>
</dbReference>
<reference evidence="16 17" key="1">
    <citation type="journal article" date="2019" name="Int. J. Syst. Evol. Microbiol.">
        <title>Lactobacillus salitolerans sp. nov., a novel lactic acid bacterium isolated from spent mushroom substrates.</title>
        <authorList>
            <person name="Tohno M."/>
            <person name="Tanizawa Y."/>
            <person name="Kojima Y."/>
            <person name="Sakamoto M."/>
            <person name="Nakamura Y."/>
            <person name="Ohkuma M."/>
            <person name="Kobayashi H."/>
        </authorList>
    </citation>
    <scope>NUCLEOTIDE SEQUENCE [LARGE SCALE GENOMIC DNA]</scope>
    <source>
        <strain evidence="16 17">YK43</strain>
    </source>
</reference>
<dbReference type="Pfam" id="PF00742">
    <property type="entry name" value="Homoserine_dh"/>
    <property type="match status" value="1"/>
</dbReference>
<dbReference type="InterPro" id="IPR005106">
    <property type="entry name" value="Asp/hSer_DH_NAD-bd"/>
</dbReference>
<organism evidence="16 17">
    <name type="scientific">Ligilactobacillus salitolerans</name>
    <dbReference type="NCBI Taxonomy" id="1808352"/>
    <lineage>
        <taxon>Bacteria</taxon>
        <taxon>Bacillati</taxon>
        <taxon>Bacillota</taxon>
        <taxon>Bacilli</taxon>
        <taxon>Lactobacillales</taxon>
        <taxon>Lactobacillaceae</taxon>
        <taxon>Ligilactobacillus</taxon>
    </lineage>
</organism>
<keyword evidence="6 12" id="KW-0028">Amino-acid biosynthesis</keyword>
<dbReference type="InterPro" id="IPR036291">
    <property type="entry name" value="NAD(P)-bd_dom_sf"/>
</dbReference>
<evidence type="ECO:0000256" key="12">
    <source>
        <dbReference type="RuleBase" id="RU000579"/>
    </source>
</evidence>
<keyword evidence="12" id="KW-0521">NADP</keyword>
<evidence type="ECO:0000256" key="7">
    <source>
        <dbReference type="ARBA" id="ARBA00022697"/>
    </source>
</evidence>
<dbReference type="UniPathway" id="UPA00050">
    <property type="reaction ID" value="UER00063"/>
</dbReference>
<keyword evidence="8 12" id="KW-0560">Oxidoreductase</keyword>
<feature type="domain" description="Aspartate/homoserine dehydrogenase NAD-binding" evidence="15">
    <location>
        <begin position="7"/>
        <end position="116"/>
    </location>
</feature>
<keyword evidence="10 12" id="KW-0486">Methionine biosynthesis</keyword>
<evidence type="ECO:0000256" key="1">
    <source>
        <dbReference type="ARBA" id="ARBA00005056"/>
    </source>
</evidence>
<dbReference type="AlphaFoldDB" id="A0A401IQP6"/>
<protein>
    <recommendedName>
        <fullName evidence="5 12">Homoserine dehydrogenase</fullName>
        <ecNumber evidence="4 12">1.1.1.3</ecNumber>
    </recommendedName>
</protein>
<sequence length="400" mass="44463">MNLAILGFGTVGTGVFNLVKQVSRLTEELHVKHILIRKNKKAAIPEMTADYDKILNDPEVDVVVEVLGGLEPAHQYILAALRHHKHVITANKAVIACYLQEFTQTAAENGVKFYFESSVGGGTPWISEIERAARIDDVNQIQGIFNGTSNFILDRMKKSGAAFGEVLAEAQELGYAEADPSADIDGWDIANKLCISCDIAYDCFVVPTKDLPVFGIRNITAADITAFAREGYTVKLMGKSHQEGNKFDYVVEPTLYQSNTFEANTHENYNLISLHGQTIGDLRFIGQGAGQLPTANAIIQDILDIYQSRNHLERNFKRQLTFQANLTKSNYLLRAVFNCQQIFANYAPIQQGDYLLIHQIPVGLMHSLMKKIQAKDPQAWMVNLPVAEVSKVQAKQLSFS</sequence>
<dbReference type="InterPro" id="IPR019811">
    <property type="entry name" value="HDH_CS"/>
</dbReference>
<evidence type="ECO:0000256" key="4">
    <source>
        <dbReference type="ARBA" id="ARBA00013213"/>
    </source>
</evidence>
<dbReference type="RefSeq" id="WP_124974727.1">
    <property type="nucleotide sequence ID" value="NZ_BFFP01000003.1"/>
</dbReference>
<comment type="similarity">
    <text evidence="3 13">Belongs to the homoserine dehydrogenase family.</text>
</comment>
<comment type="pathway">
    <text evidence="1 12">Amino-acid biosynthesis; L-threonine biosynthesis; L-threonine from L-aspartate: step 3/5.</text>
</comment>
<dbReference type="OrthoDB" id="9808167at2"/>